<dbReference type="GO" id="GO:0043332">
    <property type="term" value="C:mating projection tip"/>
    <property type="evidence" value="ECO:0007669"/>
    <property type="project" value="TreeGrafter"/>
</dbReference>
<evidence type="ECO:0000313" key="2">
    <source>
        <dbReference type="EMBL" id="RKP31525.1"/>
    </source>
</evidence>
<dbReference type="PANTHER" id="PTHR28092">
    <property type="entry name" value="FACTOR-INDUCED GENE 1 PROTEIN"/>
    <property type="match status" value="1"/>
</dbReference>
<dbReference type="GO" id="GO:0016020">
    <property type="term" value="C:membrane"/>
    <property type="evidence" value="ECO:0007669"/>
    <property type="project" value="InterPro"/>
</dbReference>
<reference evidence="3" key="1">
    <citation type="journal article" date="2018" name="Nat. Microbiol.">
        <title>Leveraging single-cell genomics to expand the fungal tree of life.</title>
        <authorList>
            <person name="Ahrendt S.R."/>
            <person name="Quandt C.A."/>
            <person name="Ciobanu D."/>
            <person name="Clum A."/>
            <person name="Salamov A."/>
            <person name="Andreopoulos B."/>
            <person name="Cheng J.F."/>
            <person name="Woyke T."/>
            <person name="Pelin A."/>
            <person name="Henrissat B."/>
            <person name="Reynolds N.K."/>
            <person name="Benny G.L."/>
            <person name="Smith M.E."/>
            <person name="James T.Y."/>
            <person name="Grigoriev I.V."/>
        </authorList>
    </citation>
    <scope>NUCLEOTIDE SEQUENCE [LARGE SCALE GENOMIC DNA]</scope>
    <source>
        <strain evidence="3">Baker2002</strain>
    </source>
</reference>
<keyword evidence="3" id="KW-1185">Reference proteome</keyword>
<feature type="transmembrane region" description="Helical" evidence="1">
    <location>
        <begin position="122"/>
        <end position="142"/>
    </location>
</feature>
<keyword evidence="1" id="KW-0812">Transmembrane</keyword>
<dbReference type="Proteomes" id="UP000268321">
    <property type="component" value="Unassembled WGS sequence"/>
</dbReference>
<feature type="transmembrane region" description="Helical" evidence="1">
    <location>
        <begin position="154"/>
        <end position="172"/>
    </location>
</feature>
<feature type="transmembrane region" description="Helical" evidence="1">
    <location>
        <begin position="92"/>
        <end position="115"/>
    </location>
</feature>
<dbReference type="Pfam" id="PF12351">
    <property type="entry name" value="Fig1"/>
    <property type="match status" value="1"/>
</dbReference>
<dbReference type="AlphaFoldDB" id="A0A4P9ZEZ0"/>
<keyword evidence="1" id="KW-1133">Transmembrane helix</keyword>
<sequence>MLGISSLFRIFPFVALVISVFLLGFLLIGGASTDTAYSSVFLVKAAFNETLPLLRSGNFSVPALTIKANYLALCVSTADQIMCSLSRNVSSLMSATTVSSGSVTFSLVAVAQAMLEVCKPHLLVTSIVLILLLLVFVIYTGFPFVPAKLIASKIASVLTGLTVLVWGLGCMLQLQGVDGAREFIGVASMGMVVVLPGGRAHAMAWTAFAFVLTAFTCLSAGVMREHYLNKPKEKF</sequence>
<dbReference type="OrthoDB" id="4089394at2759"/>
<keyword evidence="1" id="KW-0472">Membrane</keyword>
<evidence type="ECO:0000313" key="3">
    <source>
        <dbReference type="Proteomes" id="UP000268321"/>
    </source>
</evidence>
<organism evidence="2 3">
    <name type="scientific">Metschnikowia bicuspidata</name>
    <dbReference type="NCBI Taxonomy" id="27322"/>
    <lineage>
        <taxon>Eukaryota</taxon>
        <taxon>Fungi</taxon>
        <taxon>Dikarya</taxon>
        <taxon>Ascomycota</taxon>
        <taxon>Saccharomycotina</taxon>
        <taxon>Pichiomycetes</taxon>
        <taxon>Metschnikowiaceae</taxon>
        <taxon>Metschnikowia</taxon>
    </lineage>
</organism>
<accession>A0A4P9ZEZ0</accession>
<name>A0A4P9ZEZ0_9ASCO</name>
<dbReference type="InterPro" id="IPR033481">
    <property type="entry name" value="Dni1/Fig1"/>
</dbReference>
<dbReference type="PANTHER" id="PTHR28092:SF1">
    <property type="entry name" value="FACTOR-INDUCED GENE 1 PROTEIN"/>
    <property type="match status" value="1"/>
</dbReference>
<dbReference type="EMBL" id="ML004440">
    <property type="protein sequence ID" value="RKP31525.1"/>
    <property type="molecule type" value="Genomic_DNA"/>
</dbReference>
<feature type="transmembrane region" description="Helical" evidence="1">
    <location>
        <begin position="202"/>
        <end position="223"/>
    </location>
</feature>
<protein>
    <submittedName>
        <fullName evidence="2">Uncharacterized protein</fullName>
    </submittedName>
</protein>
<proteinExistence type="predicted"/>
<gene>
    <name evidence="2" type="ORF">METBISCDRAFT_22268</name>
</gene>
<dbReference type="GO" id="GO:0000747">
    <property type="term" value="P:conjugation with cellular fusion"/>
    <property type="evidence" value="ECO:0007669"/>
    <property type="project" value="TreeGrafter"/>
</dbReference>
<evidence type="ECO:0000256" key="1">
    <source>
        <dbReference type="SAM" id="Phobius"/>
    </source>
</evidence>
<feature type="transmembrane region" description="Helical" evidence="1">
    <location>
        <begin position="7"/>
        <end position="28"/>
    </location>
</feature>